<keyword evidence="1" id="KW-0472">Membrane</keyword>
<dbReference type="Gene3D" id="2.160.20.10">
    <property type="entry name" value="Single-stranded right-handed beta-helix, Pectin lyase-like"/>
    <property type="match status" value="1"/>
</dbReference>
<feature type="transmembrane region" description="Helical" evidence="1">
    <location>
        <begin position="177"/>
        <end position="195"/>
    </location>
</feature>
<accession>A0A7C9AII1</accession>
<reference evidence="2" key="2">
    <citation type="submission" date="2020-07" db="EMBL/GenBank/DDBJ databases">
        <authorList>
            <person name="Vera ALvarez R."/>
            <person name="Arias-Moreno D.M."/>
            <person name="Jimenez-Jacinto V."/>
            <person name="Jimenez-Bremont J.F."/>
            <person name="Swaminathan K."/>
            <person name="Moose S.P."/>
            <person name="Guerrero-Gonzalez M.L."/>
            <person name="Marino-Ramirez L."/>
            <person name="Landsman D."/>
            <person name="Rodriguez-Kessler M."/>
            <person name="Delgado-Sanchez P."/>
        </authorList>
    </citation>
    <scope>NUCLEOTIDE SEQUENCE</scope>
    <source>
        <tissue evidence="2">Cladode</tissue>
    </source>
</reference>
<evidence type="ECO:0000256" key="1">
    <source>
        <dbReference type="SAM" id="Phobius"/>
    </source>
</evidence>
<keyword evidence="1" id="KW-0812">Transmembrane</keyword>
<dbReference type="PANTHER" id="PTHR33928:SF7">
    <property type="entry name" value="POLYGALACTURONASE QRT3"/>
    <property type="match status" value="1"/>
</dbReference>
<dbReference type="InterPro" id="IPR039279">
    <property type="entry name" value="QRT3-like"/>
</dbReference>
<dbReference type="InterPro" id="IPR012334">
    <property type="entry name" value="Pectin_lyas_fold"/>
</dbReference>
<proteinExistence type="predicted"/>
<dbReference type="AlphaFoldDB" id="A0A7C9AII1"/>
<dbReference type="GO" id="GO:0004650">
    <property type="term" value="F:polygalacturonase activity"/>
    <property type="evidence" value="ECO:0007669"/>
    <property type="project" value="UniProtKB-EC"/>
</dbReference>
<keyword evidence="2" id="KW-0378">Hydrolase</keyword>
<dbReference type="EC" id="3.2.1.15" evidence="2"/>
<reference evidence="2" key="1">
    <citation type="journal article" date="2013" name="J. Plant Res.">
        <title>Effect of fungi and light on seed germination of three Opuntia species from semiarid lands of central Mexico.</title>
        <authorList>
            <person name="Delgado-Sanchez P."/>
            <person name="Jimenez-Bremont J.F."/>
            <person name="Guerrero-Gonzalez Mde L."/>
            <person name="Flores J."/>
        </authorList>
    </citation>
    <scope>NUCLEOTIDE SEQUENCE</scope>
    <source>
        <tissue evidence="2">Cladode</tissue>
    </source>
</reference>
<protein>
    <submittedName>
        <fullName evidence="2">Endo-polygalacturonase</fullName>
        <ecNumber evidence="2">3.2.1.15</ecNumber>
    </submittedName>
</protein>
<name>A0A7C9AII1_OPUST</name>
<keyword evidence="1" id="KW-1133">Transmembrane helix</keyword>
<organism evidence="2">
    <name type="scientific">Opuntia streptacantha</name>
    <name type="common">Prickly pear cactus</name>
    <name type="synonym">Opuntia cardona</name>
    <dbReference type="NCBI Taxonomy" id="393608"/>
    <lineage>
        <taxon>Eukaryota</taxon>
        <taxon>Viridiplantae</taxon>
        <taxon>Streptophyta</taxon>
        <taxon>Embryophyta</taxon>
        <taxon>Tracheophyta</taxon>
        <taxon>Spermatophyta</taxon>
        <taxon>Magnoliopsida</taxon>
        <taxon>eudicotyledons</taxon>
        <taxon>Gunneridae</taxon>
        <taxon>Pentapetalae</taxon>
        <taxon>Caryophyllales</taxon>
        <taxon>Cactineae</taxon>
        <taxon>Cactaceae</taxon>
        <taxon>Opuntioideae</taxon>
        <taxon>Opuntia</taxon>
    </lineage>
</organism>
<dbReference type="EMBL" id="GISG01243217">
    <property type="protein sequence ID" value="MBA4669378.1"/>
    <property type="molecule type" value="Transcribed_RNA"/>
</dbReference>
<dbReference type="SUPFAM" id="SSF51126">
    <property type="entry name" value="Pectin lyase-like"/>
    <property type="match status" value="1"/>
</dbReference>
<keyword evidence="2" id="KW-0326">Glycosidase</keyword>
<sequence length="203" mass="22369">MRKREKMRKGSLMVKWVLILVINSIIIMELLVVIEGYGENSILHHHDHHSVYHGGGDDHIMRKMQAFKASLLQRPPSLLVSPAPAYPQSPGTAQSAGVYHVSNYGADPTGKMDSTEALLKVFTEVANGASNGVLMEGISNLGGVEISLDGGDYLISRPLMFPKTGLGNILVCPSLPFFMYLFVYTLFLNCSSYFFHQLNLPLT</sequence>
<dbReference type="InterPro" id="IPR011050">
    <property type="entry name" value="Pectin_lyase_fold/virulence"/>
</dbReference>
<feature type="transmembrane region" description="Helical" evidence="1">
    <location>
        <begin position="12"/>
        <end position="34"/>
    </location>
</feature>
<evidence type="ECO:0000313" key="2">
    <source>
        <dbReference type="EMBL" id="MBA4669378.1"/>
    </source>
</evidence>
<dbReference type="PANTHER" id="PTHR33928">
    <property type="entry name" value="POLYGALACTURONASE QRT3"/>
    <property type="match status" value="1"/>
</dbReference>